<gene>
    <name evidence="2" type="ORF">EKG35_18575</name>
</gene>
<organism evidence="2 3">
    <name type="scientific">Lysinibacillus telephonicus</name>
    <dbReference type="NCBI Taxonomy" id="1714840"/>
    <lineage>
        <taxon>Bacteria</taxon>
        <taxon>Bacillati</taxon>
        <taxon>Bacillota</taxon>
        <taxon>Bacilli</taxon>
        <taxon>Bacillales</taxon>
        <taxon>Bacillaceae</taxon>
        <taxon>Lysinibacillus</taxon>
    </lineage>
</organism>
<name>A0A3S0JKF2_9BACI</name>
<dbReference type="EMBL" id="RXNR01000087">
    <property type="protein sequence ID" value="RTQ87804.1"/>
    <property type="molecule type" value="Genomic_DNA"/>
</dbReference>
<proteinExistence type="predicted"/>
<evidence type="ECO:0000313" key="3">
    <source>
        <dbReference type="Proteomes" id="UP000276349"/>
    </source>
</evidence>
<feature type="transmembrane region" description="Helical" evidence="1">
    <location>
        <begin position="12"/>
        <end position="30"/>
    </location>
</feature>
<keyword evidence="1" id="KW-0472">Membrane</keyword>
<comment type="caution">
    <text evidence="2">The sequence shown here is derived from an EMBL/GenBank/DDBJ whole genome shotgun (WGS) entry which is preliminary data.</text>
</comment>
<evidence type="ECO:0000313" key="2">
    <source>
        <dbReference type="EMBL" id="RTQ87804.1"/>
    </source>
</evidence>
<dbReference type="AlphaFoldDB" id="A0A3S0JKF2"/>
<keyword evidence="3" id="KW-1185">Reference proteome</keyword>
<keyword evidence="1" id="KW-0812">Transmembrane</keyword>
<dbReference type="OrthoDB" id="2924489at2"/>
<reference evidence="2 3" key="1">
    <citation type="submission" date="2018-12" db="EMBL/GenBank/DDBJ databases">
        <authorList>
            <person name="Yu L."/>
        </authorList>
    </citation>
    <scope>NUCLEOTIDE SEQUENCE [LARGE SCALE GENOMIC DNA]</scope>
    <source>
        <strain evidence="2 3">S5H2222</strain>
    </source>
</reference>
<dbReference type="Proteomes" id="UP000276349">
    <property type="component" value="Unassembled WGS sequence"/>
</dbReference>
<evidence type="ECO:0000256" key="1">
    <source>
        <dbReference type="SAM" id="Phobius"/>
    </source>
</evidence>
<accession>A0A3S0JKF2</accession>
<keyword evidence="1" id="KW-1133">Transmembrane helix</keyword>
<sequence>MSKAFFNKHQRQLLFLTGVAIIIGTFLYFYQTPIINENEAISSATGILQNPPLEWNFENIDVENLQEGEIEGYLIPRTDGFFNKLFNKQQWAINVNSQEMGVLFF</sequence>
<dbReference type="RefSeq" id="WP_126296043.1">
    <property type="nucleotide sequence ID" value="NZ_RXNR01000087.1"/>
</dbReference>
<protein>
    <submittedName>
        <fullName evidence="2">Uncharacterized protein</fullName>
    </submittedName>
</protein>